<protein>
    <recommendedName>
        <fullName evidence="11">Peptidase S8/S53 domain-containing protein</fullName>
    </recommendedName>
</protein>
<sequence>MGGVKGEDLRGLARLLKAMVGAGMGREANEVNSPKLINVTGKIVLCGAKQDYKMNVEASDHVKKAGGVAVIILSQWWMGNQTDADAFLHPASRVTYDDAEEIMKYLSQTSNPTAAIKFNGTQFGHRPAPVVSSFSNRGPNLFNGNIIKPDVIAPGSNILAAWPTEVGPNHTGTNKTFIMVSGTSMAAPHVSGIVALLKHNHQHWSPAAIKSAIMTTAYTKDRDGNPIKDQYEGENAGVFTMGSGHVDPVAANDPGLIYDNDPHDYIRFSSPKKQHNRFSSPSTLFSSASEMKEIWYVFLDEHNLKLR</sequence>
<comment type="caution">
    <text evidence="6">Lacks conserved residue(s) required for the propagation of feature annotation.</text>
</comment>
<dbReference type="GO" id="GO:0006508">
    <property type="term" value="P:proteolysis"/>
    <property type="evidence" value="ECO:0007669"/>
    <property type="project" value="UniProtKB-KW"/>
</dbReference>
<accession>A0A5P1E0J0</accession>
<dbReference type="EMBL" id="CM007390">
    <property type="protein sequence ID" value="ONK56092.1"/>
    <property type="molecule type" value="Genomic_DNA"/>
</dbReference>
<evidence type="ECO:0000259" key="7">
    <source>
        <dbReference type="Pfam" id="PF00082"/>
    </source>
</evidence>
<reference evidence="10" key="1">
    <citation type="journal article" date="2017" name="Nat. Commun.">
        <title>The asparagus genome sheds light on the origin and evolution of a young Y chromosome.</title>
        <authorList>
            <person name="Harkess A."/>
            <person name="Zhou J."/>
            <person name="Xu C."/>
            <person name="Bowers J.E."/>
            <person name="Van der Hulst R."/>
            <person name="Ayyampalayam S."/>
            <person name="Mercati F."/>
            <person name="Riccardi P."/>
            <person name="McKain M.R."/>
            <person name="Kakrana A."/>
            <person name="Tang H."/>
            <person name="Ray J."/>
            <person name="Groenendijk J."/>
            <person name="Arikit S."/>
            <person name="Mathioni S.M."/>
            <person name="Nakano M."/>
            <person name="Shan H."/>
            <person name="Telgmann-Rauber A."/>
            <person name="Kanno A."/>
            <person name="Yue Z."/>
            <person name="Chen H."/>
            <person name="Li W."/>
            <person name="Chen Y."/>
            <person name="Xu X."/>
            <person name="Zhang Y."/>
            <person name="Luo S."/>
            <person name="Chen H."/>
            <person name="Gao J."/>
            <person name="Mao Z."/>
            <person name="Pires J.C."/>
            <person name="Luo M."/>
            <person name="Kudrna D."/>
            <person name="Wing R.A."/>
            <person name="Meyers B.C."/>
            <person name="Yi K."/>
            <person name="Kong H."/>
            <person name="Lavrijsen P."/>
            <person name="Sunseri F."/>
            <person name="Falavigna A."/>
            <person name="Ye Y."/>
            <person name="Leebens-Mack J.H."/>
            <person name="Chen G."/>
        </authorList>
    </citation>
    <scope>NUCLEOTIDE SEQUENCE [LARGE SCALE GENOMIC DNA]</scope>
    <source>
        <strain evidence="10">cv. DH0086</strain>
    </source>
</reference>
<dbReference type="CDD" id="cd02120">
    <property type="entry name" value="PA_subtilisin_like"/>
    <property type="match status" value="1"/>
</dbReference>
<proteinExistence type="inferred from homology"/>
<dbReference type="Pfam" id="PF00082">
    <property type="entry name" value="Peptidase_S8"/>
    <property type="match status" value="1"/>
</dbReference>
<dbReference type="SUPFAM" id="SSF52743">
    <property type="entry name" value="Subtilisin-like"/>
    <property type="match status" value="1"/>
</dbReference>
<dbReference type="GO" id="GO:0004252">
    <property type="term" value="F:serine-type endopeptidase activity"/>
    <property type="evidence" value="ECO:0007669"/>
    <property type="project" value="InterPro"/>
</dbReference>
<evidence type="ECO:0000256" key="1">
    <source>
        <dbReference type="ARBA" id="ARBA00011073"/>
    </source>
</evidence>
<dbReference type="AlphaFoldDB" id="A0A5P1E0J0"/>
<evidence type="ECO:0000313" key="9">
    <source>
        <dbReference type="EMBL" id="ONK56092.1"/>
    </source>
</evidence>
<keyword evidence="5" id="KW-0720">Serine protease</keyword>
<evidence type="ECO:0000256" key="4">
    <source>
        <dbReference type="ARBA" id="ARBA00022801"/>
    </source>
</evidence>
<evidence type="ECO:0000256" key="2">
    <source>
        <dbReference type="ARBA" id="ARBA00022670"/>
    </source>
</evidence>
<gene>
    <name evidence="9" type="ORF">A4U43_C10F4050</name>
</gene>
<keyword evidence="3" id="KW-0732">Signal</keyword>
<organism evidence="9 10">
    <name type="scientific">Asparagus officinalis</name>
    <name type="common">Garden asparagus</name>
    <dbReference type="NCBI Taxonomy" id="4686"/>
    <lineage>
        <taxon>Eukaryota</taxon>
        <taxon>Viridiplantae</taxon>
        <taxon>Streptophyta</taxon>
        <taxon>Embryophyta</taxon>
        <taxon>Tracheophyta</taxon>
        <taxon>Spermatophyta</taxon>
        <taxon>Magnoliopsida</taxon>
        <taxon>Liliopsida</taxon>
        <taxon>Asparagales</taxon>
        <taxon>Asparagaceae</taxon>
        <taxon>Asparagoideae</taxon>
        <taxon>Asparagus</taxon>
    </lineage>
</organism>
<dbReference type="InterPro" id="IPR003137">
    <property type="entry name" value="PA_domain"/>
</dbReference>
<comment type="similarity">
    <text evidence="1 6">Belongs to the peptidase S8 family.</text>
</comment>
<evidence type="ECO:0000256" key="6">
    <source>
        <dbReference type="PROSITE-ProRule" id="PRU01240"/>
    </source>
</evidence>
<dbReference type="PANTHER" id="PTHR10795">
    <property type="entry name" value="PROPROTEIN CONVERTASE SUBTILISIN/KEXIN"/>
    <property type="match status" value="1"/>
</dbReference>
<dbReference type="Pfam" id="PF02225">
    <property type="entry name" value="PA"/>
    <property type="match status" value="1"/>
</dbReference>
<dbReference type="InterPro" id="IPR023828">
    <property type="entry name" value="Peptidase_S8_Ser-AS"/>
</dbReference>
<dbReference type="Gene3D" id="3.40.50.200">
    <property type="entry name" value="Peptidase S8/S53 domain"/>
    <property type="match status" value="1"/>
</dbReference>
<dbReference type="InterPro" id="IPR036852">
    <property type="entry name" value="Peptidase_S8/S53_dom_sf"/>
</dbReference>
<evidence type="ECO:0000256" key="5">
    <source>
        <dbReference type="ARBA" id="ARBA00022825"/>
    </source>
</evidence>
<evidence type="ECO:0008006" key="11">
    <source>
        <dbReference type="Google" id="ProtNLM"/>
    </source>
</evidence>
<evidence type="ECO:0000256" key="3">
    <source>
        <dbReference type="ARBA" id="ARBA00022729"/>
    </source>
</evidence>
<evidence type="ECO:0000259" key="8">
    <source>
        <dbReference type="Pfam" id="PF02225"/>
    </source>
</evidence>
<dbReference type="InterPro" id="IPR000209">
    <property type="entry name" value="Peptidase_S8/S53_dom"/>
</dbReference>
<evidence type="ECO:0000313" key="10">
    <source>
        <dbReference type="Proteomes" id="UP000243459"/>
    </source>
</evidence>
<dbReference type="Gene3D" id="3.50.30.30">
    <property type="match status" value="1"/>
</dbReference>
<keyword evidence="2" id="KW-0645">Protease</keyword>
<name>A0A5P1E0J0_ASPOF</name>
<dbReference type="PROSITE" id="PS00138">
    <property type="entry name" value="SUBTILASE_SER"/>
    <property type="match status" value="1"/>
</dbReference>
<dbReference type="InterPro" id="IPR045051">
    <property type="entry name" value="SBT"/>
</dbReference>
<dbReference type="Proteomes" id="UP000243459">
    <property type="component" value="Chromosome 10"/>
</dbReference>
<feature type="domain" description="Peptidase S8/S53" evidence="7">
    <location>
        <begin position="126"/>
        <end position="222"/>
    </location>
</feature>
<keyword evidence="10" id="KW-1185">Reference proteome</keyword>
<dbReference type="PROSITE" id="PS51892">
    <property type="entry name" value="SUBTILASE"/>
    <property type="match status" value="1"/>
</dbReference>
<feature type="domain" description="PA" evidence="8">
    <location>
        <begin position="27"/>
        <end position="102"/>
    </location>
</feature>
<dbReference type="Gramene" id="ONK56092">
    <property type="protein sequence ID" value="ONK56092"/>
    <property type="gene ID" value="A4U43_C10F4050"/>
</dbReference>
<keyword evidence="4" id="KW-0378">Hydrolase</keyword>